<dbReference type="Proteomes" id="UP000324705">
    <property type="component" value="Chromosome 7B"/>
</dbReference>
<keyword evidence="1" id="KW-0808">Transferase</keyword>
<accession>A0A9R1ABJ4</accession>
<dbReference type="EMBL" id="LT934124">
    <property type="protein sequence ID" value="VAI93023.1"/>
    <property type="molecule type" value="Genomic_DNA"/>
</dbReference>
<evidence type="ECO:0000256" key="6">
    <source>
        <dbReference type="ARBA" id="ARBA00022918"/>
    </source>
</evidence>
<evidence type="ECO:0000256" key="3">
    <source>
        <dbReference type="ARBA" id="ARBA00022722"/>
    </source>
</evidence>
<dbReference type="InterPro" id="IPR041373">
    <property type="entry name" value="RT_RNaseH"/>
</dbReference>
<dbReference type="Pfam" id="PF17917">
    <property type="entry name" value="RT_RNaseH"/>
    <property type="match status" value="1"/>
</dbReference>
<keyword evidence="3" id="KW-0540">Nuclease</keyword>
<keyword evidence="4" id="KW-0255">Endonuclease</keyword>
<gene>
    <name evidence="8" type="ORF">TRITD_7Bv1G215960</name>
</gene>
<evidence type="ECO:0000313" key="8">
    <source>
        <dbReference type="EMBL" id="VAI93023.1"/>
    </source>
</evidence>
<evidence type="ECO:0000256" key="2">
    <source>
        <dbReference type="ARBA" id="ARBA00022695"/>
    </source>
</evidence>
<evidence type="ECO:0000256" key="5">
    <source>
        <dbReference type="ARBA" id="ARBA00022801"/>
    </source>
</evidence>
<sequence>MSKPLAPKHRGLSTYEKECLAILMVVEQWRPYLQHDEFQIWTDQHSLVHLDDQRLSTVWQQKTFTKLLGLRYKICYR</sequence>
<proteinExistence type="predicted"/>
<evidence type="ECO:0000313" key="9">
    <source>
        <dbReference type="Proteomes" id="UP000324705"/>
    </source>
</evidence>
<dbReference type="GO" id="GO:0004519">
    <property type="term" value="F:endonuclease activity"/>
    <property type="evidence" value="ECO:0007669"/>
    <property type="project" value="UniProtKB-KW"/>
</dbReference>
<reference evidence="8 9" key="1">
    <citation type="submission" date="2017-09" db="EMBL/GenBank/DDBJ databases">
        <authorList>
            <consortium name="International Durum Wheat Genome Sequencing Consortium (IDWGSC)"/>
            <person name="Milanesi L."/>
        </authorList>
    </citation>
    <scope>NUCLEOTIDE SEQUENCE [LARGE SCALE GENOMIC DNA]</scope>
    <source>
        <strain evidence="9">cv. Svevo</strain>
    </source>
</reference>
<protein>
    <recommendedName>
        <fullName evidence="7">Reverse transcriptase RNase H-like domain-containing protein</fullName>
    </recommendedName>
</protein>
<name>A0A9R1ABJ4_TRITD</name>
<evidence type="ECO:0000256" key="4">
    <source>
        <dbReference type="ARBA" id="ARBA00022759"/>
    </source>
</evidence>
<dbReference type="GO" id="GO:0016787">
    <property type="term" value="F:hydrolase activity"/>
    <property type="evidence" value="ECO:0007669"/>
    <property type="project" value="UniProtKB-KW"/>
</dbReference>
<keyword evidence="9" id="KW-1185">Reference proteome</keyword>
<keyword evidence="5" id="KW-0378">Hydrolase</keyword>
<keyword evidence="2" id="KW-0548">Nucleotidyltransferase</keyword>
<keyword evidence="6" id="KW-0695">RNA-directed DNA polymerase</keyword>
<evidence type="ECO:0000256" key="1">
    <source>
        <dbReference type="ARBA" id="ARBA00022679"/>
    </source>
</evidence>
<dbReference type="Gramene" id="TRITD7Bv1G215960.1">
    <property type="protein sequence ID" value="TRITD7Bv1G215960.1"/>
    <property type="gene ID" value="TRITD7Bv1G215960"/>
</dbReference>
<dbReference type="InterPro" id="IPR043502">
    <property type="entry name" value="DNA/RNA_pol_sf"/>
</dbReference>
<feature type="domain" description="Reverse transcriptase RNase H-like" evidence="7">
    <location>
        <begin position="1"/>
        <end position="67"/>
    </location>
</feature>
<dbReference type="SUPFAM" id="SSF56672">
    <property type="entry name" value="DNA/RNA polymerases"/>
    <property type="match status" value="1"/>
</dbReference>
<dbReference type="AlphaFoldDB" id="A0A9R1ABJ4"/>
<organism evidence="8 9">
    <name type="scientific">Triticum turgidum subsp. durum</name>
    <name type="common">Durum wheat</name>
    <name type="synonym">Triticum durum</name>
    <dbReference type="NCBI Taxonomy" id="4567"/>
    <lineage>
        <taxon>Eukaryota</taxon>
        <taxon>Viridiplantae</taxon>
        <taxon>Streptophyta</taxon>
        <taxon>Embryophyta</taxon>
        <taxon>Tracheophyta</taxon>
        <taxon>Spermatophyta</taxon>
        <taxon>Magnoliopsida</taxon>
        <taxon>Liliopsida</taxon>
        <taxon>Poales</taxon>
        <taxon>Poaceae</taxon>
        <taxon>BOP clade</taxon>
        <taxon>Pooideae</taxon>
        <taxon>Triticodae</taxon>
        <taxon>Triticeae</taxon>
        <taxon>Triticinae</taxon>
        <taxon>Triticum</taxon>
    </lineage>
</organism>
<dbReference type="GO" id="GO:0003964">
    <property type="term" value="F:RNA-directed DNA polymerase activity"/>
    <property type="evidence" value="ECO:0007669"/>
    <property type="project" value="UniProtKB-KW"/>
</dbReference>
<evidence type="ECO:0000259" key="7">
    <source>
        <dbReference type="Pfam" id="PF17917"/>
    </source>
</evidence>
<dbReference type="OMA" id="HDEFQIW"/>